<dbReference type="SUPFAM" id="SSF46689">
    <property type="entry name" value="Homeodomain-like"/>
    <property type="match status" value="1"/>
</dbReference>
<dbReference type="InterPro" id="IPR023772">
    <property type="entry name" value="DNA-bd_HTH_TetR-type_CS"/>
</dbReference>
<dbReference type="AlphaFoldDB" id="A0A8J3MX30"/>
<comment type="caution">
    <text evidence="4">The sequence shown here is derived from an EMBL/GenBank/DDBJ whole genome shotgun (WGS) entry which is preliminary data.</text>
</comment>
<dbReference type="Proteomes" id="UP000612362">
    <property type="component" value="Unassembled WGS sequence"/>
</dbReference>
<dbReference type="InterPro" id="IPR009057">
    <property type="entry name" value="Homeodomain-like_sf"/>
</dbReference>
<dbReference type="PROSITE" id="PS01081">
    <property type="entry name" value="HTH_TETR_1"/>
    <property type="match status" value="1"/>
</dbReference>
<name>A0A8J3MX30_9CHLR</name>
<dbReference type="PANTHER" id="PTHR43479:SF11">
    <property type="entry name" value="ACREF_ENVCD OPERON REPRESSOR-RELATED"/>
    <property type="match status" value="1"/>
</dbReference>
<dbReference type="Gene3D" id="1.10.357.10">
    <property type="entry name" value="Tetracycline Repressor, domain 2"/>
    <property type="match status" value="1"/>
</dbReference>
<dbReference type="InterPro" id="IPR001647">
    <property type="entry name" value="HTH_TetR"/>
</dbReference>
<evidence type="ECO:0000259" key="3">
    <source>
        <dbReference type="PROSITE" id="PS50977"/>
    </source>
</evidence>
<accession>A0A8J3MX30</accession>
<keyword evidence="1 2" id="KW-0238">DNA-binding</keyword>
<dbReference type="InterPro" id="IPR050624">
    <property type="entry name" value="HTH-type_Tx_Regulator"/>
</dbReference>
<organism evidence="4 5">
    <name type="scientific">Ktedonospora formicarum</name>
    <dbReference type="NCBI Taxonomy" id="2778364"/>
    <lineage>
        <taxon>Bacteria</taxon>
        <taxon>Bacillati</taxon>
        <taxon>Chloroflexota</taxon>
        <taxon>Ktedonobacteria</taxon>
        <taxon>Ktedonobacterales</taxon>
        <taxon>Ktedonobacteraceae</taxon>
        <taxon>Ktedonospora</taxon>
    </lineage>
</organism>
<feature type="domain" description="HTH tetR-type" evidence="3">
    <location>
        <begin position="15"/>
        <end position="75"/>
    </location>
</feature>
<gene>
    <name evidence="4" type="ORF">KSX_63180</name>
</gene>
<dbReference type="Pfam" id="PF00440">
    <property type="entry name" value="TetR_N"/>
    <property type="match status" value="1"/>
</dbReference>
<dbReference type="PROSITE" id="PS50977">
    <property type="entry name" value="HTH_TETR_2"/>
    <property type="match status" value="1"/>
</dbReference>
<keyword evidence="5" id="KW-1185">Reference proteome</keyword>
<dbReference type="PRINTS" id="PR00455">
    <property type="entry name" value="HTHTETR"/>
</dbReference>
<dbReference type="RefSeq" id="WP_220197363.1">
    <property type="nucleotide sequence ID" value="NZ_BNJF01000003.1"/>
</dbReference>
<dbReference type="PANTHER" id="PTHR43479">
    <property type="entry name" value="ACREF/ENVCD OPERON REPRESSOR-RELATED"/>
    <property type="match status" value="1"/>
</dbReference>
<protein>
    <submittedName>
        <fullName evidence="4">TetR family transcriptional regulator</fullName>
    </submittedName>
</protein>
<reference evidence="4" key="1">
    <citation type="submission" date="2020-10" db="EMBL/GenBank/DDBJ databases">
        <title>Taxonomic study of unclassified bacteria belonging to the class Ktedonobacteria.</title>
        <authorList>
            <person name="Yabe S."/>
            <person name="Wang C.M."/>
            <person name="Zheng Y."/>
            <person name="Sakai Y."/>
            <person name="Cavaletti L."/>
            <person name="Monciardini P."/>
            <person name="Donadio S."/>
        </authorList>
    </citation>
    <scope>NUCLEOTIDE SEQUENCE</scope>
    <source>
        <strain evidence="4">SOSP1-1</strain>
    </source>
</reference>
<dbReference type="EMBL" id="BNJF01000003">
    <property type="protein sequence ID" value="GHO48155.1"/>
    <property type="molecule type" value="Genomic_DNA"/>
</dbReference>
<dbReference type="GO" id="GO:0003677">
    <property type="term" value="F:DNA binding"/>
    <property type="evidence" value="ECO:0007669"/>
    <property type="project" value="UniProtKB-UniRule"/>
</dbReference>
<evidence type="ECO:0000256" key="2">
    <source>
        <dbReference type="PROSITE-ProRule" id="PRU00335"/>
    </source>
</evidence>
<evidence type="ECO:0000313" key="4">
    <source>
        <dbReference type="EMBL" id="GHO48155.1"/>
    </source>
</evidence>
<proteinExistence type="predicted"/>
<evidence type="ECO:0000313" key="5">
    <source>
        <dbReference type="Proteomes" id="UP000612362"/>
    </source>
</evidence>
<dbReference type="SUPFAM" id="SSF48498">
    <property type="entry name" value="Tetracyclin repressor-like, C-terminal domain"/>
    <property type="match status" value="1"/>
</dbReference>
<feature type="DNA-binding region" description="H-T-H motif" evidence="2">
    <location>
        <begin position="38"/>
        <end position="57"/>
    </location>
</feature>
<evidence type="ECO:0000256" key="1">
    <source>
        <dbReference type="ARBA" id="ARBA00023125"/>
    </source>
</evidence>
<sequence length="214" mass="24647">MKDPLKEALQEQLIAGRRSQILDAATRVFATKGFHPTTIKDIAREAGVADGTIYNYFTNKTALLLGILDRLNETDQRATDFSQLTDISQVSKGEFRSFMMAYIAHRMLIFKADEFRIFKVLISEIMVNQELREQYRQKIVEPTMKMAEVYFQQWAEKRVLRPTNVRLTIRAISGLILGLMVEYVMGDETLEEEWETLPAFITDLILDGLRSTQA</sequence>
<dbReference type="InterPro" id="IPR036271">
    <property type="entry name" value="Tet_transcr_reg_TetR-rel_C_sf"/>
</dbReference>